<reference evidence="1 2" key="1">
    <citation type="submission" date="2012-10" db="EMBL/GenBank/DDBJ databases">
        <authorList>
            <person name="Strain E.A."/>
            <person name="Brown E."/>
            <person name="Allard M.W."/>
            <person name="Gonzalez-Escalona N."/>
            <person name="Timme R."/>
        </authorList>
    </citation>
    <scope>NUCLEOTIDE SEQUENCE [LARGE SCALE GENOMIC DNA]</scope>
    <source>
        <strain evidence="1 2">CFSAN001627</strain>
    </source>
</reference>
<protein>
    <submittedName>
        <fullName evidence="1">Transcriptional regulator</fullName>
    </submittedName>
</protein>
<dbReference type="Pfam" id="PF12116">
    <property type="entry name" value="SpoIIID"/>
    <property type="match status" value="1"/>
</dbReference>
<sequence>MNNYIEQRVLNVADYFIDTNCTVRNAAKKFGYSKSTIHLDVTKRLSMLDTNKAREIEKILAYNESIRHIRGGASTKKKYSKE</sequence>
<dbReference type="EMBL" id="AMXI01000197">
    <property type="protein sequence ID" value="EKN42938.1"/>
    <property type="molecule type" value="Genomic_DNA"/>
</dbReference>
<dbReference type="Proteomes" id="UP000011944">
    <property type="component" value="Unassembled WGS sequence"/>
</dbReference>
<name>M1ZZ61_CLOBO</name>
<proteinExistence type="predicted"/>
<gene>
    <name evidence="1" type="ORF">CFSAN001627_03425</name>
</gene>
<evidence type="ECO:0000313" key="2">
    <source>
        <dbReference type="Proteomes" id="UP000011944"/>
    </source>
</evidence>
<dbReference type="PATRIC" id="fig|1232189.3.peg.552"/>
<dbReference type="InterPro" id="IPR014208">
    <property type="entry name" value="Spore_III_D"/>
</dbReference>
<comment type="caution">
    <text evidence="1">The sequence shown here is derived from an EMBL/GenBank/DDBJ whole genome shotgun (WGS) entry which is preliminary data.</text>
</comment>
<dbReference type="AlphaFoldDB" id="M1ZZ61"/>
<evidence type="ECO:0000313" key="1">
    <source>
        <dbReference type="EMBL" id="EKN42938.1"/>
    </source>
</evidence>
<organism evidence="1 2">
    <name type="scientific">Clostridium botulinum CFSAN001627</name>
    <dbReference type="NCBI Taxonomy" id="1232189"/>
    <lineage>
        <taxon>Bacteria</taxon>
        <taxon>Bacillati</taxon>
        <taxon>Bacillota</taxon>
        <taxon>Clostridia</taxon>
        <taxon>Eubacteriales</taxon>
        <taxon>Clostridiaceae</taxon>
        <taxon>Clostridium</taxon>
    </lineage>
</organism>
<accession>M1ZZ61</accession>
<reference evidence="1 2" key="2">
    <citation type="submission" date="2013-03" db="EMBL/GenBank/DDBJ databases">
        <title>Diversity in Clostridium botulinum.</title>
        <authorList>
            <person name="Timme R.E."/>
            <person name="Allard M."/>
            <person name="Luo Y."/>
            <person name="Strain E."/>
            <person name="Gonzalez-Escalona N."/>
            <person name="Brown E."/>
        </authorList>
    </citation>
    <scope>NUCLEOTIDE SEQUENCE [LARGE SCALE GENOMIC DNA]</scope>
    <source>
        <strain evidence="1 2">CFSAN001627</strain>
    </source>
</reference>